<keyword evidence="4" id="KW-1185">Reference proteome</keyword>
<organism evidence="3 4">
    <name type="scientific">Nocardioides cavernaquae</name>
    <dbReference type="NCBI Taxonomy" id="2321396"/>
    <lineage>
        <taxon>Bacteria</taxon>
        <taxon>Bacillati</taxon>
        <taxon>Actinomycetota</taxon>
        <taxon>Actinomycetes</taxon>
        <taxon>Propionibacteriales</taxon>
        <taxon>Nocardioidaceae</taxon>
        <taxon>Nocardioides</taxon>
    </lineage>
</organism>
<dbReference type="InterPro" id="IPR013538">
    <property type="entry name" value="ASHA1/2-like_C"/>
</dbReference>
<proteinExistence type="inferred from homology"/>
<protein>
    <submittedName>
        <fullName evidence="3">Polyketide cyclase</fullName>
    </submittedName>
</protein>
<reference evidence="4" key="1">
    <citation type="submission" date="2018-09" db="EMBL/GenBank/DDBJ databases">
        <authorList>
            <person name="Zhu H."/>
        </authorList>
    </citation>
    <scope>NUCLEOTIDE SEQUENCE [LARGE SCALE GENOMIC DNA]</scope>
    <source>
        <strain evidence="4">K1W22B-1</strain>
    </source>
</reference>
<evidence type="ECO:0000259" key="2">
    <source>
        <dbReference type="Pfam" id="PF08327"/>
    </source>
</evidence>
<dbReference type="AlphaFoldDB" id="A0A3A5HIK7"/>
<comment type="caution">
    <text evidence="3">The sequence shown here is derived from an EMBL/GenBank/DDBJ whole genome shotgun (WGS) entry which is preliminary data.</text>
</comment>
<gene>
    <name evidence="3" type="ORF">D4739_16010</name>
</gene>
<dbReference type="SUPFAM" id="SSF55961">
    <property type="entry name" value="Bet v1-like"/>
    <property type="match status" value="1"/>
</dbReference>
<dbReference type="OrthoDB" id="5185819at2"/>
<dbReference type="InterPro" id="IPR023393">
    <property type="entry name" value="START-like_dom_sf"/>
</dbReference>
<feature type="domain" description="Activator of Hsp90 ATPase homologue 1/2-like C-terminal" evidence="2">
    <location>
        <begin position="32"/>
        <end position="165"/>
    </location>
</feature>
<accession>A0A3A5HIK7</accession>
<dbReference type="Proteomes" id="UP000276542">
    <property type="component" value="Unassembled WGS sequence"/>
</dbReference>
<evidence type="ECO:0000313" key="4">
    <source>
        <dbReference type="Proteomes" id="UP000276542"/>
    </source>
</evidence>
<dbReference type="Gene3D" id="3.30.530.20">
    <property type="match status" value="1"/>
</dbReference>
<name>A0A3A5HIK7_9ACTN</name>
<dbReference type="CDD" id="cd07826">
    <property type="entry name" value="SRPBCC_CalC_Aha1-like_9"/>
    <property type="match status" value="1"/>
</dbReference>
<dbReference type="RefSeq" id="WP_120061530.1">
    <property type="nucleotide sequence ID" value="NZ_QYRP01000002.1"/>
</dbReference>
<evidence type="ECO:0000256" key="1">
    <source>
        <dbReference type="ARBA" id="ARBA00006817"/>
    </source>
</evidence>
<dbReference type="Pfam" id="PF08327">
    <property type="entry name" value="AHSA1"/>
    <property type="match status" value="1"/>
</dbReference>
<evidence type="ECO:0000313" key="3">
    <source>
        <dbReference type="EMBL" id="RJS47567.1"/>
    </source>
</evidence>
<sequence length="166" mass="18467">MSTLHPSQGTKHETGIVADPAIPVITITREFDAPPAAVFRAHVDPELFARWCGPRTIDMRIDHWDARTGGAWRYTAIREGEEIARFFGSFHEVREPDRIVQTFTYEGGGDGVSLETLRLEELPGGRTRLTGVSVVDTLELRDLIMASGMEVGVVEGYERLDELLGE</sequence>
<comment type="similarity">
    <text evidence="1">Belongs to the AHA1 family.</text>
</comment>
<dbReference type="EMBL" id="QYRP01000002">
    <property type="protein sequence ID" value="RJS47567.1"/>
    <property type="molecule type" value="Genomic_DNA"/>
</dbReference>